<accession>A0A173LQI1</accession>
<keyword evidence="1 3" id="KW-0489">Methyltransferase</keyword>
<keyword evidence="4" id="KW-1185">Reference proteome</keyword>
<dbReference type="InterPro" id="IPR007213">
    <property type="entry name" value="Ppm1/Ppm2/Tcmp"/>
</dbReference>
<name>A0A173LQI1_9ACTN</name>
<keyword evidence="2 3" id="KW-0808">Transferase</keyword>
<proteinExistence type="predicted"/>
<dbReference type="AlphaFoldDB" id="A0A173LQI1"/>
<dbReference type="SUPFAM" id="SSF53335">
    <property type="entry name" value="S-adenosyl-L-methionine-dependent methyltransferases"/>
    <property type="match status" value="1"/>
</dbReference>
<dbReference type="STRING" id="499555.BJL86_3220"/>
<dbReference type="Proteomes" id="UP000186104">
    <property type="component" value="Chromosome"/>
</dbReference>
<evidence type="ECO:0000313" key="3">
    <source>
        <dbReference type="EMBL" id="ANI93979.1"/>
    </source>
</evidence>
<evidence type="ECO:0000313" key="4">
    <source>
        <dbReference type="Proteomes" id="UP000186104"/>
    </source>
</evidence>
<dbReference type="PANTHER" id="PTHR43619:SF2">
    <property type="entry name" value="S-ADENOSYL-L-METHIONINE-DEPENDENT METHYLTRANSFERASES SUPERFAMILY PROTEIN"/>
    <property type="match status" value="1"/>
</dbReference>
<reference evidence="3 4" key="1">
    <citation type="submission" date="2016-06" db="EMBL/GenBank/DDBJ databases">
        <title>Complete genome sequence of a saline-alkali tolerant type strain Dietzia timorensis ID05-A0528T.</title>
        <authorList>
            <person name="Wu X."/>
        </authorList>
    </citation>
    <scope>NUCLEOTIDE SEQUENCE [LARGE SCALE GENOMIC DNA]</scope>
    <source>
        <strain evidence="3 4">ID05-A0528</strain>
    </source>
</reference>
<dbReference type="OrthoDB" id="9800233at2"/>
<organism evidence="3 4">
    <name type="scientific">Dietzia timorensis</name>
    <dbReference type="NCBI Taxonomy" id="499555"/>
    <lineage>
        <taxon>Bacteria</taxon>
        <taxon>Bacillati</taxon>
        <taxon>Actinomycetota</taxon>
        <taxon>Actinomycetes</taxon>
        <taxon>Mycobacteriales</taxon>
        <taxon>Dietziaceae</taxon>
        <taxon>Dietzia</taxon>
    </lineage>
</organism>
<dbReference type="KEGG" id="dtm:BJL86_3220"/>
<dbReference type="Pfam" id="PF04072">
    <property type="entry name" value="LCM"/>
    <property type="match status" value="1"/>
</dbReference>
<dbReference type="InterPro" id="IPR029063">
    <property type="entry name" value="SAM-dependent_MTases_sf"/>
</dbReference>
<gene>
    <name evidence="3" type="ORF">BJL86_3220</name>
</gene>
<dbReference type="PIRSF" id="PIRSF028177">
    <property type="entry name" value="Polyketide_synth_Omtfrase_TcmP"/>
    <property type="match status" value="1"/>
</dbReference>
<protein>
    <submittedName>
        <fullName evidence="3">Tetracenomycin polyketide synthesis O-methyltransferase TcmP</fullName>
    </submittedName>
</protein>
<dbReference type="PANTHER" id="PTHR43619">
    <property type="entry name" value="S-ADENOSYL-L-METHIONINE-DEPENDENT METHYLTRANSFERASE YKTD-RELATED"/>
    <property type="match status" value="1"/>
</dbReference>
<dbReference type="GO" id="GO:0032259">
    <property type="term" value="P:methylation"/>
    <property type="evidence" value="ECO:0007669"/>
    <property type="project" value="UniProtKB-KW"/>
</dbReference>
<evidence type="ECO:0000256" key="2">
    <source>
        <dbReference type="ARBA" id="ARBA00022679"/>
    </source>
</evidence>
<dbReference type="GO" id="GO:0008168">
    <property type="term" value="F:methyltransferase activity"/>
    <property type="evidence" value="ECO:0007669"/>
    <property type="project" value="UniProtKB-KW"/>
</dbReference>
<dbReference type="EMBL" id="CP015961">
    <property type="protein sequence ID" value="ANI93979.1"/>
    <property type="molecule type" value="Genomic_DNA"/>
</dbReference>
<sequence>MSERTNPEDKIDVDLGEVQETLLIPLYGRAKDAASRKSVLGDVKAREIVDSIDYDFAKFRGTSLSGSVLRSSIFDGWVREFLAENPTGTVVEIGCGLNTRFERLDNERMRWFDLDVPDTAKMWRRFFSEGDRRTLLPVSVFDTEWMDKVAETGGPWVFVAEAIFLYFPPDEVGAVLEKLCDRFPGSLLLIDSGNSSMRDGMDKNAAMKRVTARMKWTCEDPREIEDWGPKLLETRTFASPQPEVLRTWPFTYRHGMRVVGKLFPPMVNLYRMNKLRLPEK</sequence>
<evidence type="ECO:0000256" key="1">
    <source>
        <dbReference type="ARBA" id="ARBA00022603"/>
    </source>
</evidence>
<dbReference type="Gene3D" id="3.40.50.150">
    <property type="entry name" value="Vaccinia Virus protein VP39"/>
    <property type="match status" value="1"/>
</dbReference>
<dbReference type="RefSeq" id="WP_067474754.1">
    <property type="nucleotide sequence ID" value="NZ_CP015961.1"/>
</dbReference>
<dbReference type="InterPro" id="IPR016874">
    <property type="entry name" value="TcmP-like"/>
</dbReference>